<dbReference type="OrthoDB" id="9806954at2"/>
<dbReference type="InterPro" id="IPR003395">
    <property type="entry name" value="RecF/RecN/SMC_N"/>
</dbReference>
<evidence type="ECO:0000256" key="6">
    <source>
        <dbReference type="ARBA" id="ARBA00022840"/>
    </source>
</evidence>
<dbReference type="NCBIfam" id="NF008121">
    <property type="entry name" value="PRK10869.1"/>
    <property type="match status" value="1"/>
</dbReference>
<dbReference type="GO" id="GO:0006310">
    <property type="term" value="P:DNA recombination"/>
    <property type="evidence" value="ECO:0007669"/>
    <property type="project" value="InterPro"/>
</dbReference>
<dbReference type="FunFam" id="3.40.50.300:FF:000319">
    <property type="entry name" value="DNA repair protein RecN"/>
    <property type="match status" value="1"/>
</dbReference>
<dbReference type="NCBIfam" id="TIGR00634">
    <property type="entry name" value="recN"/>
    <property type="match status" value="1"/>
</dbReference>
<accession>A0A402CQA6</accession>
<keyword evidence="7 9" id="KW-0234">DNA repair</keyword>
<dbReference type="EMBL" id="AP025739">
    <property type="protein sequence ID" value="BDI32729.1"/>
    <property type="molecule type" value="Genomic_DNA"/>
</dbReference>
<sequence>MLQELHIENFALIDRLSLTFGPGLNVLTGETGAGKSIIIDALGLVLGERANANDLIRTGADRSVVEAVFDISGEPPAVREKIAELGLETDDEAVLLITRELRRGSGKSQCRINGRLMPVSTLKEVGENLVDVHGQHEHQSLLAADRHIDVLDKWLGKSVLALRADVAARVSELNGLRRELERLRLDARERTRTLDLYRFQQEEIDAASLAAGEEDDLGAERSRIANAEKLATGAAEAHAYLTGDDSGKGALDLVNAALASVEHASGMDETLAPVVEMIQGALSYLEDGAHELRSYQEAIEYDPERLEEIESRLNLIRTLKRKYGDTVEEILAYGVELRENLDRLENSEEREADLTAQIEKGENDLTKVAAKLTAARKTGAKDFASKIAAELGDLGMTATKFEVSIEAQPVTSKGADHIEFLLSPNPGEPLRPLAKIASGGEMSRIMLAMKSVIVREGGMPTMIFDEIDVGVGGRTGQVLGEKLEALGRESQILCITHLAQIASRAGDHFYIEKNVAQGRTSVTVAPLTTEQRVDEIVRMLGGSKRTEAVVQHAKDMLAAR</sequence>
<comment type="function">
    <text evidence="1 9">May be involved in recombinational repair of damaged DNA.</text>
</comment>
<dbReference type="SUPFAM" id="SSF52540">
    <property type="entry name" value="P-loop containing nucleoside triphosphate hydrolases"/>
    <property type="match status" value="1"/>
</dbReference>
<evidence type="ECO:0000256" key="3">
    <source>
        <dbReference type="ARBA" id="ARBA00021315"/>
    </source>
</evidence>
<evidence type="ECO:0000256" key="9">
    <source>
        <dbReference type="PIRNR" id="PIRNR003128"/>
    </source>
</evidence>
<keyword evidence="11" id="KW-1185">Reference proteome</keyword>
<dbReference type="InterPro" id="IPR004604">
    <property type="entry name" value="DNA_recomb/repair_RecN"/>
</dbReference>
<reference evidence="10 11" key="1">
    <citation type="journal article" date="2019" name="Int. J. Syst. Evol. Microbiol.">
        <title>Capsulimonas corticalis gen. nov., sp. nov., an aerobic capsulated bacterium, of a novel bacterial order, Capsulimonadales ord. nov., of the class Armatimonadia of the phylum Armatimonadetes.</title>
        <authorList>
            <person name="Li J."/>
            <person name="Kudo C."/>
            <person name="Tonouchi A."/>
        </authorList>
    </citation>
    <scope>NUCLEOTIDE SEQUENCE [LARGE SCALE GENOMIC DNA]</scope>
    <source>
        <strain evidence="10 11">AX-7</strain>
    </source>
</reference>
<keyword evidence="5 9" id="KW-0227">DNA damage</keyword>
<dbReference type="GO" id="GO:0009432">
    <property type="term" value="P:SOS response"/>
    <property type="evidence" value="ECO:0007669"/>
    <property type="project" value="TreeGrafter"/>
</dbReference>
<evidence type="ECO:0000256" key="7">
    <source>
        <dbReference type="ARBA" id="ARBA00023204"/>
    </source>
</evidence>
<keyword evidence="6" id="KW-0067">ATP-binding</keyword>
<comment type="similarity">
    <text evidence="2 9">Belongs to the RecN family.</text>
</comment>
<dbReference type="CDD" id="cd03241">
    <property type="entry name" value="ABC_RecN"/>
    <property type="match status" value="2"/>
</dbReference>
<dbReference type="AlphaFoldDB" id="A0A402CQA6"/>
<dbReference type="FunCoup" id="A0A402CQA6">
    <property type="interactions" value="334"/>
</dbReference>
<dbReference type="GO" id="GO:0043590">
    <property type="term" value="C:bacterial nucleoid"/>
    <property type="evidence" value="ECO:0007669"/>
    <property type="project" value="TreeGrafter"/>
</dbReference>
<evidence type="ECO:0000256" key="5">
    <source>
        <dbReference type="ARBA" id="ARBA00022763"/>
    </source>
</evidence>
<evidence type="ECO:0000256" key="2">
    <source>
        <dbReference type="ARBA" id="ARBA00009441"/>
    </source>
</evidence>
<dbReference type="PANTHER" id="PTHR11059">
    <property type="entry name" value="DNA REPAIR PROTEIN RECN"/>
    <property type="match status" value="1"/>
</dbReference>
<protein>
    <recommendedName>
        <fullName evidence="3 9">DNA repair protein RecN</fullName>
    </recommendedName>
    <alternativeName>
        <fullName evidence="8 9">Recombination protein N</fullName>
    </alternativeName>
</protein>
<dbReference type="PANTHER" id="PTHR11059:SF0">
    <property type="entry name" value="DNA REPAIR PROTEIN RECN"/>
    <property type="match status" value="1"/>
</dbReference>
<keyword evidence="4" id="KW-0547">Nucleotide-binding</keyword>
<dbReference type="PIRSF" id="PIRSF003128">
    <property type="entry name" value="RecN"/>
    <property type="match status" value="1"/>
</dbReference>
<dbReference type="GO" id="GO:0005524">
    <property type="term" value="F:ATP binding"/>
    <property type="evidence" value="ECO:0007669"/>
    <property type="project" value="UniProtKB-KW"/>
</dbReference>
<gene>
    <name evidence="10" type="ORF">CCAX7_47800</name>
</gene>
<dbReference type="RefSeq" id="WP_119319570.1">
    <property type="nucleotide sequence ID" value="NZ_AP025739.1"/>
</dbReference>
<dbReference type="Pfam" id="PF02463">
    <property type="entry name" value="SMC_N"/>
    <property type="match status" value="1"/>
</dbReference>
<dbReference type="InterPro" id="IPR027417">
    <property type="entry name" value="P-loop_NTPase"/>
</dbReference>
<dbReference type="FunFam" id="3.40.50.300:FF:000356">
    <property type="entry name" value="DNA repair protein RecN"/>
    <property type="match status" value="1"/>
</dbReference>
<dbReference type="KEGG" id="ccot:CCAX7_47800"/>
<evidence type="ECO:0000313" key="11">
    <source>
        <dbReference type="Proteomes" id="UP000287394"/>
    </source>
</evidence>
<dbReference type="Gene3D" id="3.40.50.300">
    <property type="entry name" value="P-loop containing nucleotide triphosphate hydrolases"/>
    <property type="match status" value="2"/>
</dbReference>
<dbReference type="Proteomes" id="UP000287394">
    <property type="component" value="Chromosome"/>
</dbReference>
<proteinExistence type="inferred from homology"/>
<evidence type="ECO:0000256" key="4">
    <source>
        <dbReference type="ARBA" id="ARBA00022741"/>
    </source>
</evidence>
<evidence type="ECO:0000313" key="10">
    <source>
        <dbReference type="EMBL" id="BDI32729.1"/>
    </source>
</evidence>
<name>A0A402CQA6_9BACT</name>
<dbReference type="GO" id="GO:0006281">
    <property type="term" value="P:DNA repair"/>
    <property type="evidence" value="ECO:0007669"/>
    <property type="project" value="UniProtKB-KW"/>
</dbReference>
<evidence type="ECO:0000256" key="8">
    <source>
        <dbReference type="ARBA" id="ARBA00033408"/>
    </source>
</evidence>
<evidence type="ECO:0000256" key="1">
    <source>
        <dbReference type="ARBA" id="ARBA00003618"/>
    </source>
</evidence>
<organism evidence="10 11">
    <name type="scientific">Capsulimonas corticalis</name>
    <dbReference type="NCBI Taxonomy" id="2219043"/>
    <lineage>
        <taxon>Bacteria</taxon>
        <taxon>Bacillati</taxon>
        <taxon>Armatimonadota</taxon>
        <taxon>Armatimonadia</taxon>
        <taxon>Capsulimonadales</taxon>
        <taxon>Capsulimonadaceae</taxon>
        <taxon>Capsulimonas</taxon>
    </lineage>
</organism>